<evidence type="ECO:0000313" key="4">
    <source>
        <dbReference type="Proteomes" id="UP000283509"/>
    </source>
</evidence>
<dbReference type="OrthoDB" id="432528at2759"/>
<dbReference type="GO" id="GO:0005737">
    <property type="term" value="C:cytoplasm"/>
    <property type="evidence" value="ECO:0007669"/>
    <property type="project" value="TreeGrafter"/>
</dbReference>
<proteinExistence type="predicted"/>
<dbReference type="InterPro" id="IPR052637">
    <property type="entry name" value="KLHDC3-like"/>
</dbReference>
<dbReference type="InterPro" id="IPR006652">
    <property type="entry name" value="Kelch_1"/>
</dbReference>
<dbReference type="InterPro" id="IPR015915">
    <property type="entry name" value="Kelch-typ_b-propeller"/>
</dbReference>
<evidence type="ECO:0000256" key="1">
    <source>
        <dbReference type="ARBA" id="ARBA00022441"/>
    </source>
</evidence>
<dbReference type="PANTHER" id="PTHR46461:SF1">
    <property type="entry name" value="KELCH DOMAIN-CONTAINING PROTEIN 3"/>
    <property type="match status" value="1"/>
</dbReference>
<dbReference type="EMBL" id="QCYY01002350">
    <property type="protein sequence ID" value="ROT71035.1"/>
    <property type="molecule type" value="Genomic_DNA"/>
</dbReference>
<feature type="region of interest" description="Disordered" evidence="2">
    <location>
        <begin position="1"/>
        <end position="36"/>
    </location>
</feature>
<dbReference type="SUPFAM" id="SSF117281">
    <property type="entry name" value="Kelch motif"/>
    <property type="match status" value="1"/>
</dbReference>
<comment type="caution">
    <text evidence="3">The sequence shown here is derived from an EMBL/GenBank/DDBJ whole genome shotgun (WGS) entry which is preliminary data.</text>
</comment>
<dbReference type="STRING" id="6689.A0A3R7Q864"/>
<keyword evidence="4" id="KW-1185">Reference proteome</keyword>
<reference evidence="3 4" key="1">
    <citation type="submission" date="2018-04" db="EMBL/GenBank/DDBJ databases">
        <authorList>
            <person name="Zhang X."/>
            <person name="Yuan J."/>
            <person name="Li F."/>
            <person name="Xiang J."/>
        </authorList>
    </citation>
    <scope>NUCLEOTIDE SEQUENCE [LARGE SCALE GENOMIC DNA]</scope>
    <source>
        <tissue evidence="3">Muscle</tissue>
    </source>
</reference>
<evidence type="ECO:0000313" key="3">
    <source>
        <dbReference type="EMBL" id="ROT71035.1"/>
    </source>
</evidence>
<dbReference type="AlphaFoldDB" id="A0A3R7Q864"/>
<dbReference type="GO" id="GO:0003682">
    <property type="term" value="F:chromatin binding"/>
    <property type="evidence" value="ECO:0007669"/>
    <property type="project" value="InterPro"/>
</dbReference>
<dbReference type="Pfam" id="PF24681">
    <property type="entry name" value="Kelch_KLHDC2_KLHL20_DRC7"/>
    <property type="match status" value="1"/>
</dbReference>
<feature type="compositionally biased region" description="Pro residues" evidence="2">
    <location>
        <begin position="24"/>
        <end position="34"/>
    </location>
</feature>
<reference evidence="3 4" key="2">
    <citation type="submission" date="2019-01" db="EMBL/GenBank/DDBJ databases">
        <title>The decoding of complex shrimp genome reveals the adaptation for benthos swimmer, frequently molting mechanism and breeding impact on genome.</title>
        <authorList>
            <person name="Sun Y."/>
            <person name="Gao Y."/>
            <person name="Yu Y."/>
        </authorList>
    </citation>
    <scope>NUCLEOTIDE SEQUENCE [LARGE SCALE GENOMIC DNA]</scope>
    <source>
        <tissue evidence="3">Muscle</tissue>
    </source>
</reference>
<dbReference type="PANTHER" id="PTHR46461">
    <property type="entry name" value="KELCH DOMAIN-CONTAINING PROTEIN 3"/>
    <property type="match status" value="1"/>
</dbReference>
<evidence type="ECO:0000256" key="2">
    <source>
        <dbReference type="SAM" id="MobiDB-lite"/>
    </source>
</evidence>
<name>A0A3R7Q864_PENVA</name>
<dbReference type="SMART" id="SM00612">
    <property type="entry name" value="Kelch"/>
    <property type="match status" value="2"/>
</dbReference>
<gene>
    <name evidence="3" type="ORF">C7M84_010661</name>
</gene>
<keyword evidence="1" id="KW-0880">Kelch repeat</keyword>
<accession>A0A3R7Q864</accession>
<dbReference type="Gene3D" id="2.120.10.80">
    <property type="entry name" value="Kelch-type beta propeller"/>
    <property type="match status" value="2"/>
</dbReference>
<evidence type="ECO:0008006" key="5">
    <source>
        <dbReference type="Google" id="ProtNLM"/>
    </source>
</evidence>
<protein>
    <recommendedName>
        <fullName evidence="5">Kelch domain-containing protein 3</fullName>
    </recommendedName>
</protein>
<dbReference type="Proteomes" id="UP000283509">
    <property type="component" value="Unassembled WGS sequence"/>
</dbReference>
<sequence length="430" mass="49120">MGPELPQESVRAGGGLWHLRHPRPQAPRPPPPPSWQGWTTTNLAIRESGGTSSRPGSMLWTVELEGGPQRVNHAAVAVGDRIYSFGGYCTGENYRTIRNMDVHVLNTVTYRWKAIDIKQEREFVPFQRYGHTAVAFGHLVYVWGGRNDVSACNILYCFDTNTHEWSVPKVHGHIPEARDGHSACIINDHMYIFSGYLEYVESYTQDVHTLNLRTMTWSYIKATGPAPVYRDFHTATGVDGIMYVWGGREVASGWYDSPEHEEYGADLYALDTVTNRWSIIPCSVVYRGQIYVFGGFNSRKCLHFNDLHRFDPVLHVWEEVKPLGQGPCPRRRQSCCVVGSKMFLFGGTSPKENYDEILEEDPNGEEQTDRRLKDHNDLHVLDFEPSLKTLCLLEVQKLKLDTTWLPRELHMLLNFMQMPNNITRPLNHTG</sequence>
<organism evidence="3 4">
    <name type="scientific">Penaeus vannamei</name>
    <name type="common">Whiteleg shrimp</name>
    <name type="synonym">Litopenaeus vannamei</name>
    <dbReference type="NCBI Taxonomy" id="6689"/>
    <lineage>
        <taxon>Eukaryota</taxon>
        <taxon>Metazoa</taxon>
        <taxon>Ecdysozoa</taxon>
        <taxon>Arthropoda</taxon>
        <taxon>Crustacea</taxon>
        <taxon>Multicrustacea</taxon>
        <taxon>Malacostraca</taxon>
        <taxon>Eumalacostraca</taxon>
        <taxon>Eucarida</taxon>
        <taxon>Decapoda</taxon>
        <taxon>Dendrobranchiata</taxon>
        <taxon>Penaeoidea</taxon>
        <taxon>Penaeidae</taxon>
        <taxon>Penaeus</taxon>
    </lineage>
</organism>